<evidence type="ECO:0000256" key="1">
    <source>
        <dbReference type="SAM" id="MobiDB-lite"/>
    </source>
</evidence>
<dbReference type="OrthoDB" id="4586433at2759"/>
<dbReference type="eggNOG" id="ENOG502T386">
    <property type="taxonomic scope" value="Eukaryota"/>
</dbReference>
<feature type="compositionally biased region" description="Polar residues" evidence="1">
    <location>
        <begin position="50"/>
        <end position="78"/>
    </location>
</feature>
<feature type="transmembrane region" description="Helical" evidence="2">
    <location>
        <begin position="121"/>
        <end position="142"/>
    </location>
</feature>
<gene>
    <name evidence="3" type="ORF">MYCTH_2297265</name>
</gene>
<dbReference type="Proteomes" id="UP000007322">
    <property type="component" value="Chromosome 1"/>
</dbReference>
<dbReference type="EMBL" id="CP003002">
    <property type="protein sequence ID" value="AEO54569.1"/>
    <property type="molecule type" value="Genomic_DNA"/>
</dbReference>
<evidence type="ECO:0000313" key="4">
    <source>
        <dbReference type="Proteomes" id="UP000007322"/>
    </source>
</evidence>
<feature type="region of interest" description="Disordered" evidence="1">
    <location>
        <begin position="1"/>
        <end position="96"/>
    </location>
</feature>
<evidence type="ECO:0000256" key="2">
    <source>
        <dbReference type="SAM" id="Phobius"/>
    </source>
</evidence>
<keyword evidence="2" id="KW-0812">Transmembrane</keyword>
<dbReference type="HOGENOM" id="CLU_1741822_0_0_1"/>
<keyword evidence="2" id="KW-0472">Membrane</keyword>
<reference evidence="3 4" key="1">
    <citation type="journal article" date="2011" name="Nat. Biotechnol.">
        <title>Comparative genomic analysis of the thermophilic biomass-degrading fungi Myceliophthora thermophila and Thielavia terrestris.</title>
        <authorList>
            <person name="Berka R.M."/>
            <person name="Grigoriev I.V."/>
            <person name="Otillar R."/>
            <person name="Salamov A."/>
            <person name="Grimwood J."/>
            <person name="Reid I."/>
            <person name="Ishmael N."/>
            <person name="John T."/>
            <person name="Darmond C."/>
            <person name="Moisan M.-C."/>
            <person name="Henrissat B."/>
            <person name="Coutinho P.M."/>
            <person name="Lombard V."/>
            <person name="Natvig D.O."/>
            <person name="Lindquist E."/>
            <person name="Schmutz J."/>
            <person name="Lucas S."/>
            <person name="Harris P."/>
            <person name="Powlowski J."/>
            <person name="Bellemare A."/>
            <person name="Taylor D."/>
            <person name="Butler G."/>
            <person name="de Vries R.P."/>
            <person name="Allijn I.E."/>
            <person name="van den Brink J."/>
            <person name="Ushinsky S."/>
            <person name="Storms R."/>
            <person name="Powell A.J."/>
            <person name="Paulsen I.T."/>
            <person name="Elbourne L.D.H."/>
            <person name="Baker S.E."/>
            <person name="Magnuson J."/>
            <person name="LaBoissiere S."/>
            <person name="Clutterbuck A.J."/>
            <person name="Martinez D."/>
            <person name="Wogulis M."/>
            <person name="de Leon A.L."/>
            <person name="Rey M.W."/>
            <person name="Tsang A."/>
        </authorList>
    </citation>
    <scope>NUCLEOTIDE SEQUENCE [LARGE SCALE GENOMIC DNA]</scope>
    <source>
        <strain evidence="4">ATCC 42464 / BCRC 31852 / DSM 1799</strain>
    </source>
</reference>
<name>G2Q531_THET4</name>
<protein>
    <submittedName>
        <fullName evidence="3">Uncharacterized protein</fullName>
    </submittedName>
</protein>
<dbReference type="KEGG" id="mtm:MYCTH_2297265"/>
<dbReference type="GeneID" id="11505963"/>
<dbReference type="AlphaFoldDB" id="G2Q531"/>
<keyword evidence="2" id="KW-1133">Transmembrane helix</keyword>
<accession>G2Q531</accession>
<proteinExistence type="predicted"/>
<dbReference type="RefSeq" id="XP_003659814.1">
    <property type="nucleotide sequence ID" value="XM_003659766.1"/>
</dbReference>
<sequence>MSSSPTDPRGRPMAEPPAVLPPENKPETLGQDHQYAETLQNPFPEVILSPASSTAVGTAPTSPVAVNSVDNANDASTENETRSSLHHQGTISSKEDPVMREDVWVDPREEPWYKAVSPRRWATIVICTVGITGVVLAILGAMNKLSSGRY</sequence>
<evidence type="ECO:0000313" key="3">
    <source>
        <dbReference type="EMBL" id="AEO54569.1"/>
    </source>
</evidence>
<keyword evidence="4" id="KW-1185">Reference proteome</keyword>
<dbReference type="InParanoid" id="G2Q531"/>
<organism evidence="3 4">
    <name type="scientific">Thermothelomyces thermophilus (strain ATCC 42464 / BCRC 31852 / DSM 1799)</name>
    <name type="common">Sporotrichum thermophile</name>
    <dbReference type="NCBI Taxonomy" id="573729"/>
    <lineage>
        <taxon>Eukaryota</taxon>
        <taxon>Fungi</taxon>
        <taxon>Dikarya</taxon>
        <taxon>Ascomycota</taxon>
        <taxon>Pezizomycotina</taxon>
        <taxon>Sordariomycetes</taxon>
        <taxon>Sordariomycetidae</taxon>
        <taxon>Sordariales</taxon>
        <taxon>Chaetomiaceae</taxon>
        <taxon>Thermothelomyces</taxon>
    </lineage>
</organism>
<dbReference type="VEuPathDB" id="FungiDB:MYCTH_2297265"/>